<name>A0A1H7FPY5_AQUAM</name>
<protein>
    <submittedName>
        <fullName evidence="3">Acyl-coenzyme A:6-aminopenicillanic acid acyl-transferase</fullName>
    </submittedName>
</protein>
<dbReference type="PROSITE" id="PS51257">
    <property type="entry name" value="PROKAR_LIPOPROTEIN"/>
    <property type="match status" value="1"/>
</dbReference>
<gene>
    <name evidence="3" type="ORF">SAMN04487910_0151</name>
</gene>
<organism evidence="3 4">
    <name type="scientific">Aquimarina amphilecti</name>
    <dbReference type="NCBI Taxonomy" id="1038014"/>
    <lineage>
        <taxon>Bacteria</taxon>
        <taxon>Pseudomonadati</taxon>
        <taxon>Bacteroidota</taxon>
        <taxon>Flavobacteriia</taxon>
        <taxon>Flavobacteriales</taxon>
        <taxon>Flavobacteriaceae</taxon>
        <taxon>Aquimarina</taxon>
    </lineage>
</organism>
<dbReference type="InterPro" id="IPR047794">
    <property type="entry name" value="C45_proenzyme-like"/>
</dbReference>
<dbReference type="OrthoDB" id="5480874at2"/>
<dbReference type="PANTHER" id="PTHR35190">
    <property type="entry name" value="PROTEIN DCD1B"/>
    <property type="match status" value="1"/>
</dbReference>
<dbReference type="Gene3D" id="3.60.60.10">
    <property type="entry name" value="Penicillin V Acylase, Chain A"/>
    <property type="match status" value="1"/>
</dbReference>
<dbReference type="AlphaFoldDB" id="A0A1H7FPY5"/>
<dbReference type="InterPro" id="IPR011990">
    <property type="entry name" value="TPR-like_helical_dom_sf"/>
</dbReference>
<feature type="repeat" description="TPR" evidence="1">
    <location>
        <begin position="504"/>
        <end position="537"/>
    </location>
</feature>
<evidence type="ECO:0000313" key="3">
    <source>
        <dbReference type="EMBL" id="SEK28028.1"/>
    </source>
</evidence>
<sequence length="555" mass="63922">MRNIFYYIFFLCIISLLSSCGIKKSLAARPDISGIESIDTTRIKHSETFFTLNNNVLRKNKQGLWEMYVEGKPLERGVAAGSLSRELIKIQEDAFIGKITELIPSESYLKFLSKIVAWYNRKLHLNVPEEYKTEIYGVSRYASNDYNDFAEPYVRMLYAHGAHDIGHALQDLMLVGCTSFAAWDDKTVDGKLLIGRNFDFYAGDDFSKEKLVTFMNPSEGYKFMTYGWAGMMGALSGMNEEGLTVTINAGKSKIPLIAKTPISILTREILQYASTIDEAIEIARKREVFVSESIMIGSAKDKRAALIEVSPDNFGVYNVPNTNQLICSNHFQSDSYTEDKRNQKAIEESHSFYRYQRMTELLSENDKLNPEKAVAVLRNRDGLDDKLIGYGNEKALNQMLAHHGIVFQPEERKVWVSTNPYQMGEFVAYDLDDVFERMKQQKEEIVIATESLNVPEDPFIHTKMYANYESFRILSRKIESAIDDEKEVSEDELSRFQSLNSNYWATYYILGEYYYVQKEYKKALIAFKQAQKREVTTVPDVKNIEKYIRKCERKI</sequence>
<feature type="domain" description="Peptidase C45 hydrolase" evidence="2">
    <location>
        <begin position="189"/>
        <end position="417"/>
    </location>
</feature>
<dbReference type="InterPro" id="IPR019734">
    <property type="entry name" value="TPR_rpt"/>
</dbReference>
<dbReference type="NCBIfam" id="NF040521">
    <property type="entry name" value="C45_proenzyme"/>
    <property type="match status" value="1"/>
</dbReference>
<dbReference type="Pfam" id="PF03417">
    <property type="entry name" value="AAT"/>
    <property type="match status" value="1"/>
</dbReference>
<keyword evidence="4" id="KW-1185">Reference proteome</keyword>
<dbReference type="Proteomes" id="UP000198521">
    <property type="component" value="Unassembled WGS sequence"/>
</dbReference>
<dbReference type="InterPro" id="IPR047803">
    <property type="entry name" value="DCD1A/B-like"/>
</dbReference>
<keyword evidence="3" id="KW-0808">Transferase</keyword>
<accession>A0A1H7FPY5</accession>
<reference evidence="3 4" key="1">
    <citation type="submission" date="2016-10" db="EMBL/GenBank/DDBJ databases">
        <authorList>
            <person name="de Groot N.N."/>
        </authorList>
    </citation>
    <scope>NUCLEOTIDE SEQUENCE [LARGE SCALE GENOMIC DNA]</scope>
    <source>
        <strain evidence="3 4">DSM 25232</strain>
    </source>
</reference>
<dbReference type="STRING" id="1038014.SAMN04487910_0151"/>
<dbReference type="InterPro" id="IPR005079">
    <property type="entry name" value="Peptidase_C45_hydrolase"/>
</dbReference>
<evidence type="ECO:0000313" key="4">
    <source>
        <dbReference type="Proteomes" id="UP000198521"/>
    </source>
</evidence>
<proteinExistence type="predicted"/>
<dbReference type="PANTHER" id="PTHR35190:SF2">
    <property type="entry name" value="PROTEIN DCD1B"/>
    <property type="match status" value="1"/>
</dbReference>
<evidence type="ECO:0000259" key="2">
    <source>
        <dbReference type="Pfam" id="PF03417"/>
    </source>
</evidence>
<dbReference type="RefSeq" id="WP_091404147.1">
    <property type="nucleotide sequence ID" value="NZ_FOAB01000001.1"/>
</dbReference>
<dbReference type="SUPFAM" id="SSF48452">
    <property type="entry name" value="TPR-like"/>
    <property type="match status" value="1"/>
</dbReference>
<dbReference type="EMBL" id="FOAB01000001">
    <property type="protein sequence ID" value="SEK28028.1"/>
    <property type="molecule type" value="Genomic_DNA"/>
</dbReference>
<dbReference type="GO" id="GO:0016740">
    <property type="term" value="F:transferase activity"/>
    <property type="evidence" value="ECO:0007669"/>
    <property type="project" value="UniProtKB-KW"/>
</dbReference>
<evidence type="ECO:0000256" key="1">
    <source>
        <dbReference type="PROSITE-ProRule" id="PRU00339"/>
    </source>
</evidence>
<keyword evidence="1" id="KW-0802">TPR repeat</keyword>
<dbReference type="PROSITE" id="PS50005">
    <property type="entry name" value="TPR"/>
    <property type="match status" value="1"/>
</dbReference>